<dbReference type="PaxDb" id="121845-A0A1S3DJ64"/>
<evidence type="ECO:0000313" key="3">
    <source>
        <dbReference type="RefSeq" id="XP_008482830.1"/>
    </source>
</evidence>
<keyword evidence="1" id="KW-0472">Membrane</keyword>
<evidence type="ECO:0000313" key="2">
    <source>
        <dbReference type="Proteomes" id="UP000079169"/>
    </source>
</evidence>
<keyword evidence="2" id="KW-1185">Reference proteome</keyword>
<feature type="transmembrane region" description="Helical" evidence="1">
    <location>
        <begin position="117"/>
        <end position="135"/>
    </location>
</feature>
<dbReference type="KEGG" id="dci:103519521"/>
<accession>A0A1S3DJ64</accession>
<dbReference type="AlphaFoldDB" id="A0A1S3DJ64"/>
<organism evidence="3">
    <name type="scientific">Diaphorina citri</name>
    <name type="common">Asian citrus psyllid</name>
    <dbReference type="NCBI Taxonomy" id="121845"/>
    <lineage>
        <taxon>Eukaryota</taxon>
        <taxon>Metazoa</taxon>
        <taxon>Ecdysozoa</taxon>
        <taxon>Arthropoda</taxon>
        <taxon>Hexapoda</taxon>
        <taxon>Insecta</taxon>
        <taxon>Pterygota</taxon>
        <taxon>Neoptera</taxon>
        <taxon>Paraneoptera</taxon>
        <taxon>Hemiptera</taxon>
        <taxon>Sternorrhyncha</taxon>
        <taxon>Psylloidea</taxon>
        <taxon>Psyllidae</taxon>
        <taxon>Diaphorininae</taxon>
        <taxon>Diaphorina</taxon>
    </lineage>
</organism>
<name>A0A1S3DJ64_DIACI</name>
<keyword evidence="1" id="KW-1133">Transmembrane helix</keyword>
<dbReference type="RefSeq" id="XP_008482831.1">
    <property type="nucleotide sequence ID" value="XM_008484609.2"/>
</dbReference>
<proteinExistence type="predicted"/>
<gene>
    <name evidence="3 4" type="primary">LOC103519521</name>
</gene>
<reference evidence="3 4" key="1">
    <citation type="submission" date="2023-09" db="UniProtKB">
        <authorList>
            <consortium name="RefSeq"/>
        </authorList>
    </citation>
    <scope>IDENTIFICATION</scope>
</reference>
<evidence type="ECO:0000256" key="1">
    <source>
        <dbReference type="SAM" id="Phobius"/>
    </source>
</evidence>
<dbReference type="RefSeq" id="XP_008482830.1">
    <property type="nucleotide sequence ID" value="XM_008484608.2"/>
</dbReference>
<dbReference type="Proteomes" id="UP000079169">
    <property type="component" value="Unplaced"/>
</dbReference>
<protein>
    <submittedName>
        <fullName evidence="3">Uncharacterized protein LOC103519521 isoform X1</fullName>
    </submittedName>
    <submittedName>
        <fullName evidence="4">Uncharacterized protein LOC103519521 isoform X2</fullName>
    </submittedName>
</protein>
<evidence type="ECO:0000313" key="4">
    <source>
        <dbReference type="RefSeq" id="XP_008482831.1"/>
    </source>
</evidence>
<sequence length="144" mass="15768">MKTLQIFRQVCRKGNRNFIGYPNGGPALNGGIVNVFHSKSGGDTSVSHKLEVAYPDDGHPHSPCNKFEMKCGPIPFTSTTAPVSSGGDWCGPCLMDLQPVPQGSFKEGYKKFHRQRLIMLAVGATSLTISILTLYNMDLLVRRN</sequence>
<keyword evidence="1" id="KW-0812">Transmembrane</keyword>
<dbReference type="GeneID" id="103519521"/>